<dbReference type="AlphaFoldDB" id="A0A0P0Z9U1"/>
<keyword evidence="3" id="KW-0479">Metal-binding</keyword>
<dbReference type="Pfam" id="PF01551">
    <property type="entry name" value="Peptidase_M23"/>
    <property type="match status" value="1"/>
</dbReference>
<dbReference type="OrthoDB" id="9809144at2"/>
<feature type="coiled-coil region" evidence="7">
    <location>
        <begin position="235"/>
        <end position="385"/>
    </location>
</feature>
<comment type="cofactor">
    <cofactor evidence="1">
        <name>Zn(2+)</name>
        <dbReference type="ChEBI" id="CHEBI:29105"/>
    </cofactor>
</comment>
<sequence>MKGRSTSDAPRRTRLLGVILLACVFIVTHYIPPSARAEEGPGDQLLVVAADETTDSIETAALQPTRSAVLERQRRQTLEELRTIASNSEVTEKVLSRLDDEIRSLRNDRNEIREAMIEAAERQKQASNKLDELEAQIEDLSSQEGDLKASLAERRALLAEVLAALQRLGRKPPPALLVKPEDALGSVRSAILLGSVVPSLRDETVVLLADLEKLDAVRDELSVRMGSFGDELASHRREEERLKRLAARKVSLEENNLERRDTVKRRADKLAGEAEDLKGLIAALDEDVKTARMIEEAERKAAEKARAEAAEKARQEARLARERQIAAEKARVEEAERVARLDAERRAAEAERIADEKRVAEAERAAEAERDAEAKRVAAAEARRLADAEAAAEPESEPESADAGTVIVAEAEGEDDTSYEVAALSADDDPKTQSETEVYDIEALRSRIRFLEPSAPFSTMKGRLSRPVAGRRLIGFGERDDIGRETTGASYASRSGDVVTAPADAKVLYSGPFRSYGEVLILDAGDGYHVVLAGMDRIDVDTGQFVSAGEPIAAMGSRRLASVNATDFGTEGPALYVEFRKNGRPVDPSAWWTD</sequence>
<evidence type="ECO:0000256" key="7">
    <source>
        <dbReference type="SAM" id="Coils"/>
    </source>
</evidence>
<dbReference type="InterPro" id="IPR050570">
    <property type="entry name" value="Cell_wall_metabolism_enzyme"/>
</dbReference>
<proteinExistence type="predicted"/>
<name>A0A0P0Z9U1_9HYPH</name>
<keyword evidence="7" id="KW-0175">Coiled coil</keyword>
<dbReference type="InterPro" id="IPR011055">
    <property type="entry name" value="Dup_hybrid_motif"/>
</dbReference>
<dbReference type="InterPro" id="IPR016047">
    <property type="entry name" value="M23ase_b-sheet_dom"/>
</dbReference>
<dbReference type="GO" id="GO:0006508">
    <property type="term" value="P:proteolysis"/>
    <property type="evidence" value="ECO:0007669"/>
    <property type="project" value="UniProtKB-KW"/>
</dbReference>
<dbReference type="GO" id="GO:0046872">
    <property type="term" value="F:metal ion binding"/>
    <property type="evidence" value="ECO:0007669"/>
    <property type="project" value="UniProtKB-KW"/>
</dbReference>
<keyword evidence="4" id="KW-0378">Hydrolase</keyword>
<dbReference type="PANTHER" id="PTHR21666:SF288">
    <property type="entry name" value="CELL DIVISION PROTEIN YTFB"/>
    <property type="match status" value="1"/>
</dbReference>
<organism evidence="9">
    <name type="scientific">Fulvimarina pelagi</name>
    <dbReference type="NCBI Taxonomy" id="217511"/>
    <lineage>
        <taxon>Bacteria</taxon>
        <taxon>Pseudomonadati</taxon>
        <taxon>Pseudomonadota</taxon>
        <taxon>Alphaproteobacteria</taxon>
        <taxon>Hyphomicrobiales</taxon>
        <taxon>Aurantimonadaceae</taxon>
        <taxon>Fulvimarina</taxon>
    </lineage>
</organism>
<evidence type="ECO:0000256" key="2">
    <source>
        <dbReference type="ARBA" id="ARBA00022670"/>
    </source>
</evidence>
<evidence type="ECO:0000313" key="9">
    <source>
        <dbReference type="EMBL" id="BAT30914.1"/>
    </source>
</evidence>
<evidence type="ECO:0000256" key="5">
    <source>
        <dbReference type="ARBA" id="ARBA00022833"/>
    </source>
</evidence>
<dbReference type="Gene3D" id="2.70.70.10">
    <property type="entry name" value="Glucose Permease (Domain IIA)"/>
    <property type="match status" value="1"/>
</dbReference>
<evidence type="ECO:0000256" key="3">
    <source>
        <dbReference type="ARBA" id="ARBA00022723"/>
    </source>
</evidence>
<dbReference type="GO" id="GO:0004222">
    <property type="term" value="F:metalloendopeptidase activity"/>
    <property type="evidence" value="ECO:0007669"/>
    <property type="project" value="TreeGrafter"/>
</dbReference>
<feature type="domain" description="M23ase beta-sheet core" evidence="8">
    <location>
        <begin position="486"/>
        <end position="588"/>
    </location>
</feature>
<protein>
    <submittedName>
        <fullName evidence="9">Filament-A</fullName>
    </submittedName>
</protein>
<accession>A0A0P0Z9U1</accession>
<keyword evidence="5" id="KW-0862">Zinc</keyword>
<dbReference type="PANTHER" id="PTHR21666">
    <property type="entry name" value="PEPTIDASE-RELATED"/>
    <property type="match status" value="1"/>
</dbReference>
<evidence type="ECO:0000256" key="1">
    <source>
        <dbReference type="ARBA" id="ARBA00001947"/>
    </source>
</evidence>
<dbReference type="Gene3D" id="1.10.287.1490">
    <property type="match status" value="1"/>
</dbReference>
<feature type="coiled-coil region" evidence="7">
    <location>
        <begin position="88"/>
        <end position="150"/>
    </location>
</feature>
<keyword evidence="2" id="KW-0645">Protease</keyword>
<dbReference type="SUPFAM" id="SSF51261">
    <property type="entry name" value="Duplicated hybrid motif"/>
    <property type="match status" value="1"/>
</dbReference>
<evidence type="ECO:0000259" key="8">
    <source>
        <dbReference type="Pfam" id="PF01551"/>
    </source>
</evidence>
<keyword evidence="6" id="KW-0482">Metalloprotease</keyword>
<evidence type="ECO:0000256" key="6">
    <source>
        <dbReference type="ARBA" id="ARBA00023049"/>
    </source>
</evidence>
<dbReference type="EMBL" id="LC066395">
    <property type="protein sequence ID" value="BAT30914.1"/>
    <property type="molecule type" value="Genomic_DNA"/>
</dbReference>
<dbReference type="RefSeq" id="WP_007067615.1">
    <property type="nucleotide sequence ID" value="NZ_BBWO01000012.1"/>
</dbReference>
<dbReference type="CDD" id="cd12797">
    <property type="entry name" value="M23_peptidase"/>
    <property type="match status" value="1"/>
</dbReference>
<evidence type="ECO:0000256" key="4">
    <source>
        <dbReference type="ARBA" id="ARBA00022801"/>
    </source>
</evidence>
<reference evidence="9" key="1">
    <citation type="journal article" date="2015" name="Proc. Natl. Acad. Sci. U.S.A.">
        <title>Bacterial clade with the ribosomal RNA operon on a small plasmid rather than the chromosome.</title>
        <authorList>
            <person name="Anda M."/>
            <person name="Ohtsubo Y."/>
            <person name="Okubo T."/>
            <person name="Sugawara M."/>
            <person name="Nagata Y."/>
            <person name="Tsuda M."/>
            <person name="Minamisawa K."/>
            <person name="Mitsui H."/>
        </authorList>
    </citation>
    <scope>NUCLEOTIDE SEQUENCE</scope>
    <source>
        <strain evidence="9">DSM 15513</strain>
    </source>
</reference>